<dbReference type="GeneID" id="30064024"/>
<dbReference type="VEuPathDB" id="FungiDB:FVEG_06103"/>
<dbReference type="AlphaFoldDB" id="W7M0W1"/>
<evidence type="ECO:0000313" key="3">
    <source>
        <dbReference type="Proteomes" id="UP000009096"/>
    </source>
</evidence>
<reference evidence="2 3" key="1">
    <citation type="journal article" date="2010" name="Nature">
        <title>Comparative genomics reveals mobile pathogenicity chromosomes in Fusarium.</title>
        <authorList>
            <person name="Ma L.J."/>
            <person name="van der Does H.C."/>
            <person name="Borkovich K.A."/>
            <person name="Coleman J.J."/>
            <person name="Daboussi M.J."/>
            <person name="Di Pietro A."/>
            <person name="Dufresne M."/>
            <person name="Freitag M."/>
            <person name="Grabherr M."/>
            <person name="Henrissat B."/>
            <person name="Houterman P.M."/>
            <person name="Kang S."/>
            <person name="Shim W.B."/>
            <person name="Woloshuk C."/>
            <person name="Xie X."/>
            <person name="Xu J.R."/>
            <person name="Antoniw J."/>
            <person name="Baker S.E."/>
            <person name="Bluhm B.H."/>
            <person name="Breakspear A."/>
            <person name="Brown D.W."/>
            <person name="Butchko R.A."/>
            <person name="Chapman S."/>
            <person name="Coulson R."/>
            <person name="Coutinho P.M."/>
            <person name="Danchin E.G."/>
            <person name="Diener A."/>
            <person name="Gale L.R."/>
            <person name="Gardiner D.M."/>
            <person name="Goff S."/>
            <person name="Hammond-Kosack K.E."/>
            <person name="Hilburn K."/>
            <person name="Hua-Van A."/>
            <person name="Jonkers W."/>
            <person name="Kazan K."/>
            <person name="Kodira C.D."/>
            <person name="Koehrsen M."/>
            <person name="Kumar L."/>
            <person name="Lee Y.H."/>
            <person name="Li L."/>
            <person name="Manners J.M."/>
            <person name="Miranda-Saavedra D."/>
            <person name="Mukherjee M."/>
            <person name="Park G."/>
            <person name="Park J."/>
            <person name="Park S.Y."/>
            <person name="Proctor R.H."/>
            <person name="Regev A."/>
            <person name="Ruiz-Roldan M.C."/>
            <person name="Sain D."/>
            <person name="Sakthikumar S."/>
            <person name="Sykes S."/>
            <person name="Schwartz D.C."/>
            <person name="Turgeon B.G."/>
            <person name="Wapinski I."/>
            <person name="Yoder O."/>
            <person name="Young S."/>
            <person name="Zeng Q."/>
            <person name="Zhou S."/>
            <person name="Galagan J."/>
            <person name="Cuomo C.A."/>
            <person name="Kistler H.C."/>
            <person name="Rep M."/>
        </authorList>
    </citation>
    <scope>NUCLEOTIDE SEQUENCE [LARGE SCALE GENOMIC DNA]</scope>
    <source>
        <strain evidence="3">M3125 / FGSC 7600</strain>
    </source>
</reference>
<evidence type="ECO:0000313" key="2">
    <source>
        <dbReference type="EMBL" id="EWG45223.1"/>
    </source>
</evidence>
<keyword evidence="3" id="KW-1185">Reference proteome</keyword>
<organism evidence="2 3">
    <name type="scientific">Gibberella moniliformis (strain M3125 / FGSC 7600)</name>
    <name type="common">Maize ear and stalk rot fungus</name>
    <name type="synonym">Fusarium verticillioides</name>
    <dbReference type="NCBI Taxonomy" id="334819"/>
    <lineage>
        <taxon>Eukaryota</taxon>
        <taxon>Fungi</taxon>
        <taxon>Dikarya</taxon>
        <taxon>Ascomycota</taxon>
        <taxon>Pezizomycotina</taxon>
        <taxon>Sordariomycetes</taxon>
        <taxon>Hypocreomycetidae</taxon>
        <taxon>Hypocreales</taxon>
        <taxon>Nectriaceae</taxon>
        <taxon>Fusarium</taxon>
        <taxon>Fusarium fujikuroi species complex</taxon>
    </lineage>
</organism>
<proteinExistence type="predicted"/>
<dbReference type="Proteomes" id="UP000009096">
    <property type="component" value="Chromosome 2"/>
</dbReference>
<feature type="region of interest" description="Disordered" evidence="1">
    <location>
        <begin position="31"/>
        <end position="62"/>
    </location>
</feature>
<dbReference type="EMBL" id="CM000579">
    <property type="protein sequence ID" value="EWG45223.1"/>
    <property type="molecule type" value="Genomic_DNA"/>
</dbReference>
<accession>W7M0W1</accession>
<sequence length="84" mass="9668">MMTQVWENKEAQPCGKPNARCRMRIVHPYAWGPRPRPSYQSGKRDRRAQSPGTYRGKATRSPPRYRVNCLGCMIYGVQSRSALL</sequence>
<dbReference type="HOGENOM" id="CLU_2527496_0_0_1"/>
<gene>
    <name evidence="2" type="ORF">FVEG_06103</name>
</gene>
<dbReference type="KEGG" id="fvr:FVEG_06103"/>
<dbReference type="EMBL" id="DS022248">
    <property type="protein sequence ID" value="EWG45223.1"/>
    <property type="molecule type" value="Genomic_DNA"/>
</dbReference>
<dbReference type="RefSeq" id="XP_018751414.1">
    <property type="nucleotide sequence ID" value="XM_018894358.1"/>
</dbReference>
<name>W7M0W1_GIBM7</name>
<evidence type="ECO:0000256" key="1">
    <source>
        <dbReference type="SAM" id="MobiDB-lite"/>
    </source>
</evidence>
<protein>
    <submittedName>
        <fullName evidence="2">Uncharacterized protein</fullName>
    </submittedName>
</protein>